<evidence type="ECO:0000313" key="3">
    <source>
        <dbReference type="Proteomes" id="UP000070544"/>
    </source>
</evidence>
<evidence type="ECO:0000256" key="1">
    <source>
        <dbReference type="SAM" id="SignalP"/>
    </source>
</evidence>
<dbReference type="EMBL" id="KQ965735">
    <property type="protein sequence ID" value="KXS20491.1"/>
    <property type="molecule type" value="Genomic_DNA"/>
</dbReference>
<name>A0A139AUT2_GONPJ</name>
<gene>
    <name evidence="2" type="ORF">M427DRAFT_52099</name>
</gene>
<dbReference type="OrthoDB" id="2138957at2759"/>
<accession>A0A139AUT2</accession>
<dbReference type="Proteomes" id="UP000070544">
    <property type="component" value="Unassembled WGS sequence"/>
</dbReference>
<keyword evidence="1" id="KW-0732">Signal</keyword>
<sequence>MRCLRLISSASVVLTLLFCFCFACASATSAELPNKLLTRSNLERREIADWQTCYNPIQSGSGSSYSGCANRKAVCCVAVGDGTKATCRPNGSGCASHIPSYADWQTCYSPIQNGGGGASSNVCANSKSVCCVAVGDGTKATCRPNSSGCASHIPSYADWQTCYSPIQSGGGGASSNVCANSNSVCCVAVGDGTKATCRPYHSGCAPRIPSIADWQTCSFGGGGAANAGCANPKAVCCVAAGDGTKATCRPNASGCR</sequence>
<keyword evidence="3" id="KW-1185">Reference proteome</keyword>
<protein>
    <submittedName>
        <fullName evidence="2">Uncharacterized protein</fullName>
    </submittedName>
</protein>
<reference evidence="2 3" key="1">
    <citation type="journal article" date="2015" name="Genome Biol. Evol.">
        <title>Phylogenomic analyses indicate that early fungi evolved digesting cell walls of algal ancestors of land plants.</title>
        <authorList>
            <person name="Chang Y."/>
            <person name="Wang S."/>
            <person name="Sekimoto S."/>
            <person name="Aerts A.L."/>
            <person name="Choi C."/>
            <person name="Clum A."/>
            <person name="LaButti K.M."/>
            <person name="Lindquist E.A."/>
            <person name="Yee Ngan C."/>
            <person name="Ohm R.A."/>
            <person name="Salamov A.A."/>
            <person name="Grigoriev I.V."/>
            <person name="Spatafora J.W."/>
            <person name="Berbee M.L."/>
        </authorList>
    </citation>
    <scope>NUCLEOTIDE SEQUENCE [LARGE SCALE GENOMIC DNA]</scope>
    <source>
        <strain evidence="2 3">JEL478</strain>
    </source>
</reference>
<evidence type="ECO:0000313" key="2">
    <source>
        <dbReference type="EMBL" id="KXS20491.1"/>
    </source>
</evidence>
<proteinExistence type="predicted"/>
<organism evidence="2 3">
    <name type="scientific">Gonapodya prolifera (strain JEL478)</name>
    <name type="common">Monoblepharis prolifera</name>
    <dbReference type="NCBI Taxonomy" id="1344416"/>
    <lineage>
        <taxon>Eukaryota</taxon>
        <taxon>Fungi</taxon>
        <taxon>Fungi incertae sedis</taxon>
        <taxon>Chytridiomycota</taxon>
        <taxon>Chytridiomycota incertae sedis</taxon>
        <taxon>Monoblepharidomycetes</taxon>
        <taxon>Monoblepharidales</taxon>
        <taxon>Gonapodyaceae</taxon>
        <taxon>Gonapodya</taxon>
    </lineage>
</organism>
<feature type="chain" id="PRO_5007296443" evidence="1">
    <location>
        <begin position="31"/>
        <end position="256"/>
    </location>
</feature>
<feature type="signal peptide" evidence="1">
    <location>
        <begin position="1"/>
        <end position="30"/>
    </location>
</feature>
<dbReference type="AlphaFoldDB" id="A0A139AUT2"/>